<feature type="compositionally biased region" description="Polar residues" evidence="7">
    <location>
        <begin position="664"/>
        <end position="703"/>
    </location>
</feature>
<feature type="region of interest" description="Disordered" evidence="7">
    <location>
        <begin position="602"/>
        <end position="722"/>
    </location>
</feature>
<keyword evidence="3" id="KW-0678">Repressor</keyword>
<feature type="compositionally biased region" description="Polar residues" evidence="7">
    <location>
        <begin position="442"/>
        <end position="457"/>
    </location>
</feature>
<feature type="region of interest" description="Disordered" evidence="7">
    <location>
        <begin position="548"/>
        <end position="576"/>
    </location>
</feature>
<evidence type="ECO:0000313" key="10">
    <source>
        <dbReference type="Proteomes" id="UP001634394"/>
    </source>
</evidence>
<proteinExistence type="inferred from homology"/>
<dbReference type="PANTHER" id="PTHR13497">
    <property type="entry name" value="HISTONE DEACETYLASE COMPLEX SUBUNIT SAP130"/>
    <property type="match status" value="1"/>
</dbReference>
<gene>
    <name evidence="9" type="ORF">ACJMK2_017821</name>
</gene>
<dbReference type="PANTHER" id="PTHR13497:SF3">
    <property type="entry name" value="HISTONE DEACETYLASE COMPLEX SUBUNIT SAP130"/>
    <property type="match status" value="1"/>
</dbReference>
<feature type="compositionally biased region" description="Polar residues" evidence="7">
    <location>
        <begin position="227"/>
        <end position="241"/>
    </location>
</feature>
<dbReference type="InterPro" id="IPR024137">
    <property type="entry name" value="His_deAcase_cplx_SAP130"/>
</dbReference>
<keyword evidence="10" id="KW-1185">Reference proteome</keyword>
<feature type="compositionally biased region" description="Polar residues" evidence="7">
    <location>
        <begin position="404"/>
        <end position="423"/>
    </location>
</feature>
<dbReference type="EMBL" id="JBJQND010000016">
    <property type="protein sequence ID" value="KAL3846867.1"/>
    <property type="molecule type" value="Genomic_DNA"/>
</dbReference>
<dbReference type="Pfam" id="PF16014">
    <property type="entry name" value="SAP130_C"/>
    <property type="match status" value="1"/>
</dbReference>
<evidence type="ECO:0000256" key="4">
    <source>
        <dbReference type="ARBA" id="ARBA00023015"/>
    </source>
</evidence>
<evidence type="ECO:0000256" key="5">
    <source>
        <dbReference type="ARBA" id="ARBA00023163"/>
    </source>
</evidence>
<organism evidence="9 10">
    <name type="scientific">Sinanodonta woodiana</name>
    <name type="common">Chinese pond mussel</name>
    <name type="synonym">Anodonta woodiana</name>
    <dbReference type="NCBI Taxonomy" id="1069815"/>
    <lineage>
        <taxon>Eukaryota</taxon>
        <taxon>Metazoa</taxon>
        <taxon>Spiralia</taxon>
        <taxon>Lophotrochozoa</taxon>
        <taxon>Mollusca</taxon>
        <taxon>Bivalvia</taxon>
        <taxon>Autobranchia</taxon>
        <taxon>Heteroconchia</taxon>
        <taxon>Palaeoheterodonta</taxon>
        <taxon>Unionida</taxon>
        <taxon>Unionoidea</taxon>
        <taxon>Unionidae</taxon>
        <taxon>Unioninae</taxon>
        <taxon>Sinanodonta</taxon>
    </lineage>
</organism>
<dbReference type="GO" id="GO:0005634">
    <property type="term" value="C:nucleus"/>
    <property type="evidence" value="ECO:0007669"/>
    <property type="project" value="UniProtKB-SubCell"/>
</dbReference>
<feature type="compositionally biased region" description="Polar residues" evidence="7">
    <location>
        <begin position="552"/>
        <end position="576"/>
    </location>
</feature>
<evidence type="ECO:0000313" key="9">
    <source>
        <dbReference type="EMBL" id="KAL3846867.1"/>
    </source>
</evidence>
<feature type="domain" description="Histone deacetylase complex subunit SAP130 C-terminal" evidence="8">
    <location>
        <begin position="730"/>
        <end position="936"/>
    </location>
</feature>
<keyword evidence="5" id="KW-0804">Transcription</keyword>
<feature type="region of interest" description="Disordered" evidence="7">
    <location>
        <begin position="435"/>
        <end position="462"/>
    </location>
</feature>
<protein>
    <recommendedName>
        <fullName evidence="8">Histone deacetylase complex subunit SAP130 C-terminal domain-containing protein</fullName>
    </recommendedName>
</protein>
<name>A0ABD3UCY2_SINWO</name>
<feature type="region of interest" description="Disordered" evidence="7">
    <location>
        <begin position="368"/>
        <end position="423"/>
    </location>
</feature>
<feature type="compositionally biased region" description="Polar residues" evidence="7">
    <location>
        <begin position="602"/>
        <end position="624"/>
    </location>
</feature>
<evidence type="ECO:0000256" key="2">
    <source>
        <dbReference type="ARBA" id="ARBA00007859"/>
    </source>
</evidence>
<feature type="region of interest" description="Disordered" evidence="7">
    <location>
        <begin position="1"/>
        <end position="36"/>
    </location>
</feature>
<keyword evidence="6" id="KW-0539">Nucleus</keyword>
<feature type="compositionally biased region" description="Polar residues" evidence="7">
    <location>
        <begin position="25"/>
        <end position="36"/>
    </location>
</feature>
<comment type="subcellular location">
    <subcellularLocation>
        <location evidence="1">Nucleus</location>
    </subcellularLocation>
</comment>
<feature type="compositionally biased region" description="Basic and acidic residues" evidence="7">
    <location>
        <begin position="10"/>
        <end position="20"/>
    </location>
</feature>
<comment type="caution">
    <text evidence="9">The sequence shown here is derived from an EMBL/GenBank/DDBJ whole genome shotgun (WGS) entry which is preliminary data.</text>
</comment>
<feature type="region of interest" description="Disordered" evidence="7">
    <location>
        <begin position="227"/>
        <end position="250"/>
    </location>
</feature>
<evidence type="ECO:0000256" key="7">
    <source>
        <dbReference type="SAM" id="MobiDB-lite"/>
    </source>
</evidence>
<comment type="similarity">
    <text evidence="2">Belongs to the SAP130 family.</text>
</comment>
<dbReference type="Proteomes" id="UP001634394">
    <property type="component" value="Unassembled WGS sequence"/>
</dbReference>
<evidence type="ECO:0000259" key="8">
    <source>
        <dbReference type="Pfam" id="PF16014"/>
    </source>
</evidence>
<reference evidence="9 10" key="1">
    <citation type="submission" date="2024-11" db="EMBL/GenBank/DDBJ databases">
        <title>Chromosome-level genome assembly of the freshwater bivalve Anodonta woodiana.</title>
        <authorList>
            <person name="Chen X."/>
        </authorList>
    </citation>
    <scope>NUCLEOTIDE SEQUENCE [LARGE SCALE GENOMIC DNA]</scope>
    <source>
        <strain evidence="9">MN2024</strain>
        <tissue evidence="9">Gills</tissue>
    </source>
</reference>
<sequence>MSGQKAPPGDPHRDDIHRDGPPVSRFTSTVASNSGTMPMVVAQPSDIHKSFHQNFPKQALSRAIAPAPVGQSAASLAASMAHSHGGSTVAIPGTVFKKAEVSHAQTTPLTLTMATSTSSLPQKSPAGAAMQNVVQISSASTSPAISTLQVPIIRGNVGPSLPLPPHTHLPRGAIAASALSVKHGQTMISLPRPTTPAAIPMPVSGVHGVSQSSLHPQIRGSLLPQTIKTAASPTNRSTSPAVSAGERQRSSISLHNVATTAPNSSIQITLQANQRSPLDGPAKVTSSYTSPKVHLNQQGLNPQAQGKTTISQSPSTQNLLHPLIAATTKPTKGSTMPTVTVSLATTSVTIPIISTGTTIAPSIPIAKVPPQRQQQQQSHIVTTTSQASQEQLRPDPGSFPQPQPAHSHNHPQTHGAGLSQSHSVAHCQSSASMFIPQPQRVGPNSNLSMSLASTMGHSDNRDRMPLPFSIPPYMLSPDNPYYQQLVHYQVAAAHAQAQAQAQVRPGFIPSQSPSPSLAATLAAGTHASQNIRFNQPQMVVTVPDPLRPHTPGHSQFQGSEGSIMGTSATESLSTGSSPMQITTVAAVASSLYTAGSITPTVPQIGQQAPSTPNSTQANSLSGSPRPSILRKRTNEGVASVKKQLVLGTNEIQSPRQEIRPDPSITPQSNTSSPKTPASIGESQSSTDTALSSEATTPTQNSQGPGEIKIKLEPPDTVENGYTPINQLNSVEASPRKKPRKQLLHATEELKNTSSEDEFEKLLDIKEEKPIFEEIKQELQDEYIDEEGIRWTLEKQRPPITLMNFYNISWKPRNNHFQRYGDVKPKEERRPTVNELSNQRGVTQKASGWKLFHMAAQLEDLVELEMSLCQKLTVIQTTVAPKAPLKHSVMEDEAAMLHELTQGNIQRCRLIMDQLSEAKTSMLKVLDHKSRIFEIINKHMSKRPIKKKER</sequence>
<dbReference type="InterPro" id="IPR031963">
    <property type="entry name" value="SAP130_C"/>
</dbReference>
<feature type="compositionally biased region" description="Polar residues" evidence="7">
    <location>
        <begin position="378"/>
        <end position="391"/>
    </location>
</feature>
<evidence type="ECO:0000256" key="6">
    <source>
        <dbReference type="ARBA" id="ARBA00023242"/>
    </source>
</evidence>
<keyword evidence="4" id="KW-0805">Transcription regulation</keyword>
<feature type="region of interest" description="Disordered" evidence="7">
    <location>
        <begin position="293"/>
        <end position="314"/>
    </location>
</feature>
<evidence type="ECO:0000256" key="1">
    <source>
        <dbReference type="ARBA" id="ARBA00004123"/>
    </source>
</evidence>
<accession>A0ABD3UCY2</accession>
<dbReference type="AlphaFoldDB" id="A0ABD3UCY2"/>
<evidence type="ECO:0000256" key="3">
    <source>
        <dbReference type="ARBA" id="ARBA00022491"/>
    </source>
</evidence>